<evidence type="ECO:0000313" key="1">
    <source>
        <dbReference type="EMBL" id="CAG9956191.1"/>
    </source>
</evidence>
<organism evidence="1 2">
    <name type="scientific">Clonostachys rosea f. rosea IK726</name>
    <dbReference type="NCBI Taxonomy" id="1349383"/>
    <lineage>
        <taxon>Eukaryota</taxon>
        <taxon>Fungi</taxon>
        <taxon>Dikarya</taxon>
        <taxon>Ascomycota</taxon>
        <taxon>Pezizomycotina</taxon>
        <taxon>Sordariomycetes</taxon>
        <taxon>Hypocreomycetidae</taxon>
        <taxon>Hypocreales</taxon>
        <taxon>Bionectriaceae</taxon>
        <taxon>Clonostachys</taxon>
    </lineage>
</organism>
<comment type="caution">
    <text evidence="1">The sequence shown here is derived from an EMBL/GenBank/DDBJ whole genome shotgun (WGS) entry which is preliminary data.</text>
</comment>
<dbReference type="EMBL" id="CADEHS020000645">
    <property type="protein sequence ID" value="CAG9956191.1"/>
    <property type="molecule type" value="Genomic_DNA"/>
</dbReference>
<protein>
    <submittedName>
        <fullName evidence="1">Uncharacterized protein</fullName>
    </submittedName>
</protein>
<proteinExistence type="predicted"/>
<dbReference type="Proteomes" id="UP000836387">
    <property type="component" value="Unassembled WGS sequence"/>
</dbReference>
<accession>A0ACA9URT3</accession>
<sequence>MNPPDRRRGGGAHVLRAGPHSHHTTRQRAGSKDKDKDKDKDASMKDGTSATSNSMPTVPPRAAVISPPSPSHDDSLDGSGGVTLSDRKEKDKEANKDKDGGGASPTLGSGSGSSNPNRRSMTLKGKQPQHQLRDHREASASAAALKEKDERIAHLEKEMGIMEHEFQKELDKLSQNESEMTTFWQAKYSALNQQFLRTDTELRLLRTEAEVRELEREELRKGWEVLRRELKQRDDEIRGLRGQVRGLKEFVSTSTRTHDQTSDEVFGEGMTKLGNGLQNWVIVNFRKAKMDLGKADEATMTELGDLVPMFEELVHTSKVHLLQSIVSSILVEMVFDTYYVGMSKEQRNSFREMEQLLLSFSKSPTPKNDALTVHDKTSNADKNFQPAAADEAVNQWRASTLSLIRREAPHRLSEETSACVEQVISRINRLLDAITTQTSSSSSSSSSSTATTNTSENRDNALRVLVNNSIELARLLAVQKAILRVHIPTIVPHQRTLFEPSTMEDIGGEDEDTLAERDISCVAFPGLIKQGDESGGHLQYTNVITKARVLCSPEE</sequence>
<keyword evidence="2" id="KW-1185">Reference proteome</keyword>
<reference evidence="1" key="1">
    <citation type="submission" date="2020-04" db="EMBL/GenBank/DDBJ databases">
        <authorList>
            <person name="Broberg M."/>
        </authorList>
    </citation>
    <scope>NUCLEOTIDE SEQUENCE</scope>
</reference>
<gene>
    <name evidence="1" type="ORF">CRV2_00008094</name>
</gene>
<reference evidence="1" key="2">
    <citation type="submission" date="2021-10" db="EMBL/GenBank/DDBJ databases">
        <authorList>
            <person name="Piombo E."/>
        </authorList>
    </citation>
    <scope>NUCLEOTIDE SEQUENCE</scope>
</reference>
<evidence type="ECO:0000313" key="2">
    <source>
        <dbReference type="Proteomes" id="UP000836387"/>
    </source>
</evidence>
<name>A0ACA9URT3_BIOOC</name>